<dbReference type="PROSITE" id="PS51194">
    <property type="entry name" value="HELICASE_CTER"/>
    <property type="match status" value="1"/>
</dbReference>
<dbReference type="InterPro" id="IPR001650">
    <property type="entry name" value="Helicase_C-like"/>
</dbReference>
<proteinExistence type="predicted"/>
<dbReference type="GO" id="GO:0000460">
    <property type="term" value="P:maturation of 5.8S rRNA"/>
    <property type="evidence" value="ECO:0007669"/>
    <property type="project" value="TreeGrafter"/>
</dbReference>
<reference evidence="6" key="1">
    <citation type="submission" date="2021-02" db="EMBL/GenBank/DDBJ databases">
        <authorList>
            <person name="Nowell W R."/>
        </authorList>
    </citation>
    <scope>NUCLEOTIDE SEQUENCE</scope>
</reference>
<dbReference type="GO" id="GO:0005524">
    <property type="term" value="F:ATP binding"/>
    <property type="evidence" value="ECO:0007669"/>
    <property type="project" value="UniProtKB-KW"/>
</dbReference>
<evidence type="ECO:0000256" key="4">
    <source>
        <dbReference type="ARBA" id="ARBA00022840"/>
    </source>
</evidence>
<sequence>IDLLSDEDKTLPQINTVLPLLKKGVGIHHSGLLPIIKETIEILFGEGLIKALFATETFSMGLNMPARTVLFTAARKFDGKELRWITSGEYIQMSGRAGRRGKDDRGIVVLIIDERMSPTTAKEIVKVGEEIFCFTCDVFKNLLS</sequence>
<feature type="non-terminal residue" evidence="6">
    <location>
        <position position="1"/>
    </location>
</feature>
<keyword evidence="3" id="KW-0347">Helicase</keyword>
<dbReference type="InterPro" id="IPR027417">
    <property type="entry name" value="P-loop_NTPase"/>
</dbReference>
<dbReference type="Pfam" id="PF00271">
    <property type="entry name" value="Helicase_C"/>
    <property type="match status" value="1"/>
</dbReference>
<dbReference type="SMART" id="SM00490">
    <property type="entry name" value="HELICc"/>
    <property type="match status" value="1"/>
</dbReference>
<evidence type="ECO:0000259" key="5">
    <source>
        <dbReference type="PROSITE" id="PS51194"/>
    </source>
</evidence>
<organism evidence="6 7">
    <name type="scientific">Rotaria socialis</name>
    <dbReference type="NCBI Taxonomy" id="392032"/>
    <lineage>
        <taxon>Eukaryota</taxon>
        <taxon>Metazoa</taxon>
        <taxon>Spiralia</taxon>
        <taxon>Gnathifera</taxon>
        <taxon>Rotifera</taxon>
        <taxon>Eurotatoria</taxon>
        <taxon>Bdelloidea</taxon>
        <taxon>Philodinida</taxon>
        <taxon>Philodinidae</taxon>
        <taxon>Rotaria</taxon>
    </lineage>
</organism>
<name>A0A821NS38_9BILA</name>
<evidence type="ECO:0000256" key="2">
    <source>
        <dbReference type="ARBA" id="ARBA00022801"/>
    </source>
</evidence>
<dbReference type="Proteomes" id="UP000663873">
    <property type="component" value="Unassembled WGS sequence"/>
</dbReference>
<dbReference type="SUPFAM" id="SSF52540">
    <property type="entry name" value="P-loop containing nucleoside triphosphate hydrolases"/>
    <property type="match status" value="1"/>
</dbReference>
<evidence type="ECO:0000256" key="1">
    <source>
        <dbReference type="ARBA" id="ARBA00022741"/>
    </source>
</evidence>
<dbReference type="GO" id="GO:0016787">
    <property type="term" value="F:hydrolase activity"/>
    <property type="evidence" value="ECO:0007669"/>
    <property type="project" value="UniProtKB-KW"/>
</dbReference>
<keyword evidence="4" id="KW-0067">ATP-binding</keyword>
<dbReference type="PANTHER" id="PTHR12131">
    <property type="entry name" value="ATP-DEPENDENT RNA AND DNA HELICASE"/>
    <property type="match status" value="1"/>
</dbReference>
<keyword evidence="7" id="KW-1185">Reference proteome</keyword>
<dbReference type="CDD" id="cd18795">
    <property type="entry name" value="SF2_C_Ski2"/>
    <property type="match status" value="1"/>
</dbReference>
<dbReference type="PANTHER" id="PTHR12131:SF7">
    <property type="entry name" value="EXOSOME RNA HELICASE MTR4"/>
    <property type="match status" value="1"/>
</dbReference>
<feature type="domain" description="Helicase C-terminal" evidence="5">
    <location>
        <begin position="1"/>
        <end position="144"/>
    </location>
</feature>
<keyword evidence="2" id="KW-0378">Hydrolase</keyword>
<comment type="caution">
    <text evidence="6">The sequence shown here is derived from an EMBL/GenBank/DDBJ whole genome shotgun (WGS) entry which is preliminary data.</text>
</comment>
<evidence type="ECO:0000313" key="7">
    <source>
        <dbReference type="Proteomes" id="UP000663873"/>
    </source>
</evidence>
<keyword evidence="1" id="KW-0547">Nucleotide-binding</keyword>
<dbReference type="Gene3D" id="3.40.50.300">
    <property type="entry name" value="P-loop containing nucleotide triphosphate hydrolases"/>
    <property type="match status" value="1"/>
</dbReference>
<evidence type="ECO:0000313" key="6">
    <source>
        <dbReference type="EMBL" id="CAF4792059.1"/>
    </source>
</evidence>
<accession>A0A821NS38</accession>
<gene>
    <name evidence="6" type="ORF">UJA718_LOCUS40883</name>
</gene>
<dbReference type="GO" id="GO:0005634">
    <property type="term" value="C:nucleus"/>
    <property type="evidence" value="ECO:0007669"/>
    <property type="project" value="TreeGrafter"/>
</dbReference>
<dbReference type="InterPro" id="IPR050699">
    <property type="entry name" value="RNA-DNA_Helicase"/>
</dbReference>
<dbReference type="EMBL" id="CAJOBP010046510">
    <property type="protein sequence ID" value="CAF4792059.1"/>
    <property type="molecule type" value="Genomic_DNA"/>
</dbReference>
<dbReference type="GO" id="GO:0004386">
    <property type="term" value="F:helicase activity"/>
    <property type="evidence" value="ECO:0007669"/>
    <property type="project" value="UniProtKB-KW"/>
</dbReference>
<dbReference type="AlphaFoldDB" id="A0A821NS38"/>
<evidence type="ECO:0000256" key="3">
    <source>
        <dbReference type="ARBA" id="ARBA00022806"/>
    </source>
</evidence>
<protein>
    <recommendedName>
        <fullName evidence="5">Helicase C-terminal domain-containing protein</fullName>
    </recommendedName>
</protein>